<sequence length="341" mass="38595">MVADGLGNDKVQGVEIFDLGVSPMGRLGRLLFGSIKVAFRCLKFRPDVVHFHDSELIIVGLFLRIVGIPVVYDMHENVPEDVKSKTWIPSWLRWPVAFLIKTIERIALPWFRVVIAEDSYGEFYPWLKKTTIVRNYPDYDRIERFSSIAHKEYTVGYVGGVTICRGILVVAQAISDLREKGRDVNFLCIGPVQEKVKKDELFVKGCTEGWIVATGRLMGEDAWCQVAKCKVGVAVLQNEPNYIRSYPTKLFEYMSLGVPVIVSNFPLYEQVVKESGCGFCIEPGDVATLSKRICDVIDMSEYEYDSMVACGQESARERYCWSSEATVLIDFYSDFLPGISK</sequence>
<dbReference type="PANTHER" id="PTHR46401:SF2">
    <property type="entry name" value="GLYCOSYLTRANSFERASE WBBK-RELATED"/>
    <property type="match status" value="1"/>
</dbReference>
<gene>
    <name evidence="3" type="ORF">GZ78_26365</name>
</gene>
<dbReference type="Pfam" id="PF13439">
    <property type="entry name" value="Glyco_transf_4"/>
    <property type="match status" value="1"/>
</dbReference>
<dbReference type="AlphaFoldDB" id="A0A081N3R0"/>
<dbReference type="Pfam" id="PF13692">
    <property type="entry name" value="Glyco_trans_1_4"/>
    <property type="match status" value="1"/>
</dbReference>
<evidence type="ECO:0000313" key="4">
    <source>
        <dbReference type="Proteomes" id="UP000028073"/>
    </source>
</evidence>
<feature type="domain" description="Glycosyltransferase subfamily 4-like N-terminal" evidence="2">
    <location>
        <begin position="21"/>
        <end position="116"/>
    </location>
</feature>
<dbReference type="eggNOG" id="COG0438">
    <property type="taxonomic scope" value="Bacteria"/>
</dbReference>
<proteinExistence type="predicted"/>
<evidence type="ECO:0000313" key="3">
    <source>
        <dbReference type="EMBL" id="KEQ13083.1"/>
    </source>
</evidence>
<organism evidence="3 4">
    <name type="scientific">Endozoicomonas numazuensis</name>
    <dbReference type="NCBI Taxonomy" id="1137799"/>
    <lineage>
        <taxon>Bacteria</taxon>
        <taxon>Pseudomonadati</taxon>
        <taxon>Pseudomonadota</taxon>
        <taxon>Gammaproteobacteria</taxon>
        <taxon>Oceanospirillales</taxon>
        <taxon>Endozoicomonadaceae</taxon>
        <taxon>Endozoicomonas</taxon>
    </lineage>
</organism>
<keyword evidence="1" id="KW-0808">Transferase</keyword>
<dbReference type="Gene3D" id="3.40.50.2000">
    <property type="entry name" value="Glycogen Phosphorylase B"/>
    <property type="match status" value="2"/>
</dbReference>
<dbReference type="Proteomes" id="UP000028073">
    <property type="component" value="Unassembled WGS sequence"/>
</dbReference>
<dbReference type="RefSeq" id="WP_034842214.1">
    <property type="nucleotide sequence ID" value="NZ_JOKH01000009.1"/>
</dbReference>
<keyword evidence="4" id="KW-1185">Reference proteome</keyword>
<accession>A0A081N3R0</accession>
<reference evidence="3 4" key="1">
    <citation type="submission" date="2014-06" db="EMBL/GenBank/DDBJ databases">
        <title>Whole Genome Sequences of Three Symbiotic Endozoicomonas Bacteria.</title>
        <authorList>
            <person name="Neave M.J."/>
            <person name="Apprill A."/>
            <person name="Voolstra C.R."/>
        </authorList>
    </citation>
    <scope>NUCLEOTIDE SEQUENCE [LARGE SCALE GENOMIC DNA]</scope>
    <source>
        <strain evidence="3 4">DSM 25634</strain>
    </source>
</reference>
<protein>
    <recommendedName>
        <fullName evidence="2">Glycosyltransferase subfamily 4-like N-terminal domain-containing protein</fullName>
    </recommendedName>
</protein>
<dbReference type="GO" id="GO:0016757">
    <property type="term" value="F:glycosyltransferase activity"/>
    <property type="evidence" value="ECO:0007669"/>
    <property type="project" value="TreeGrafter"/>
</dbReference>
<dbReference type="SUPFAM" id="SSF53756">
    <property type="entry name" value="UDP-Glycosyltransferase/glycogen phosphorylase"/>
    <property type="match status" value="1"/>
</dbReference>
<evidence type="ECO:0000256" key="1">
    <source>
        <dbReference type="ARBA" id="ARBA00022679"/>
    </source>
</evidence>
<name>A0A081N3R0_9GAMM</name>
<dbReference type="GO" id="GO:0009103">
    <property type="term" value="P:lipopolysaccharide biosynthetic process"/>
    <property type="evidence" value="ECO:0007669"/>
    <property type="project" value="TreeGrafter"/>
</dbReference>
<evidence type="ECO:0000259" key="2">
    <source>
        <dbReference type="Pfam" id="PF13439"/>
    </source>
</evidence>
<dbReference type="STRING" id="1137799.GZ78_26365"/>
<dbReference type="PANTHER" id="PTHR46401">
    <property type="entry name" value="GLYCOSYLTRANSFERASE WBBK-RELATED"/>
    <property type="match status" value="1"/>
</dbReference>
<dbReference type="EMBL" id="JOKH01000009">
    <property type="protein sequence ID" value="KEQ13083.1"/>
    <property type="molecule type" value="Genomic_DNA"/>
</dbReference>
<comment type="caution">
    <text evidence="3">The sequence shown here is derived from an EMBL/GenBank/DDBJ whole genome shotgun (WGS) entry which is preliminary data.</text>
</comment>
<dbReference type="InterPro" id="IPR028098">
    <property type="entry name" value="Glyco_trans_4-like_N"/>
</dbReference>
<dbReference type="OrthoDB" id="9815351at2"/>